<evidence type="ECO:0000256" key="8">
    <source>
        <dbReference type="HAMAP-Rule" id="MF_00423"/>
    </source>
</evidence>
<comment type="similarity">
    <text evidence="7 8">Belongs to the SelA family.</text>
</comment>
<comment type="subcellular location">
    <subcellularLocation>
        <location evidence="8">Cytoplasm</location>
    </subcellularLocation>
</comment>
<feature type="modified residue" description="N6-(pyridoxal phosphate)lysine" evidence="8 9">
    <location>
        <position position="295"/>
    </location>
</feature>
<name>U2UVS8_9ACTN</name>
<comment type="function">
    <text evidence="8">Converts seryl-tRNA(Sec) to selenocysteinyl-tRNA(Sec) required for selenoprotein biosynthesis.</text>
</comment>
<evidence type="ECO:0000313" key="11">
    <source>
        <dbReference type="EMBL" id="ERL07217.1"/>
    </source>
</evidence>
<gene>
    <name evidence="8 11" type="primary">selA</name>
    <name evidence="11" type="ORF">HMPREF1316_1726</name>
</gene>
<dbReference type="InterPro" id="IPR004534">
    <property type="entry name" value="SelA_trans"/>
</dbReference>
<evidence type="ECO:0000256" key="5">
    <source>
        <dbReference type="ARBA" id="ARBA00022917"/>
    </source>
</evidence>
<evidence type="ECO:0000256" key="1">
    <source>
        <dbReference type="ARBA" id="ARBA00001933"/>
    </source>
</evidence>
<evidence type="ECO:0000256" key="4">
    <source>
        <dbReference type="ARBA" id="ARBA00022898"/>
    </source>
</evidence>
<dbReference type="Gene3D" id="3.40.640.10">
    <property type="entry name" value="Type I PLP-dependent aspartate aminotransferase-like (Major domain)"/>
    <property type="match status" value="1"/>
</dbReference>
<dbReference type="InterPro" id="IPR015424">
    <property type="entry name" value="PyrdxlP-dep_Trfase"/>
</dbReference>
<dbReference type="EMBL" id="AWEZ01000060">
    <property type="protein sequence ID" value="ERL07217.1"/>
    <property type="molecule type" value="Genomic_DNA"/>
</dbReference>
<dbReference type="InterPro" id="IPR015421">
    <property type="entry name" value="PyrdxlP-dep_Trfase_major"/>
</dbReference>
<feature type="domain" description="L-seryl-tRNA selenium transferase N-terminal" evidence="10">
    <location>
        <begin position="7"/>
        <end position="46"/>
    </location>
</feature>
<dbReference type="Gene3D" id="3.90.1150.180">
    <property type="match status" value="1"/>
</dbReference>
<dbReference type="Proteomes" id="UP000016638">
    <property type="component" value="Unassembled WGS sequence"/>
</dbReference>
<comment type="catalytic activity">
    <reaction evidence="8">
        <text>L-seryl-tRNA(Sec) + selenophosphate + H(+) = L-selenocysteinyl-tRNA(Sec) + phosphate</text>
        <dbReference type="Rhea" id="RHEA:22728"/>
        <dbReference type="Rhea" id="RHEA-COMP:9742"/>
        <dbReference type="Rhea" id="RHEA-COMP:9743"/>
        <dbReference type="ChEBI" id="CHEBI:15378"/>
        <dbReference type="ChEBI" id="CHEBI:16144"/>
        <dbReference type="ChEBI" id="CHEBI:43474"/>
        <dbReference type="ChEBI" id="CHEBI:78533"/>
        <dbReference type="ChEBI" id="CHEBI:78573"/>
        <dbReference type="EC" id="2.9.1.1"/>
    </reaction>
</comment>
<dbReference type="UniPathway" id="UPA00906">
    <property type="reaction ID" value="UER00896"/>
</dbReference>
<evidence type="ECO:0000313" key="12">
    <source>
        <dbReference type="Proteomes" id="UP000016638"/>
    </source>
</evidence>
<dbReference type="SUPFAM" id="SSF53383">
    <property type="entry name" value="PLP-dependent transferases"/>
    <property type="match status" value="1"/>
</dbReference>
<comment type="caution">
    <text evidence="11">The sequence shown here is derived from an EMBL/GenBank/DDBJ whole genome shotgun (WGS) entry which is preliminary data.</text>
</comment>
<protein>
    <recommendedName>
        <fullName evidence="8">L-seryl-tRNA(Sec) selenium transferase</fullName>
        <ecNumber evidence="8">2.9.1.1</ecNumber>
    </recommendedName>
    <alternativeName>
        <fullName evidence="8">Selenocysteine synthase</fullName>
        <shortName evidence="8">Sec synthase</shortName>
    </alternativeName>
    <alternativeName>
        <fullName evidence="8">Selenocysteinyl-tRNA(Sec) synthase</fullName>
    </alternativeName>
</protein>
<dbReference type="AlphaFoldDB" id="U2UVS8"/>
<dbReference type="eggNOG" id="COG1921">
    <property type="taxonomic scope" value="Bacteria"/>
</dbReference>
<keyword evidence="4 8" id="KW-0663">Pyridoxal phosphate</keyword>
<dbReference type="Pfam" id="PF12390">
    <property type="entry name" value="Se-cys_synth_N"/>
    <property type="match status" value="1"/>
</dbReference>
<evidence type="ECO:0000256" key="2">
    <source>
        <dbReference type="ARBA" id="ARBA00022490"/>
    </source>
</evidence>
<keyword evidence="2 8" id="KW-0963">Cytoplasm</keyword>
<dbReference type="PATRIC" id="fig|1125712.3.peg.1712"/>
<dbReference type="PANTHER" id="PTHR32328:SF0">
    <property type="entry name" value="L-SERYL-TRNA(SEC) SELENIUM TRANSFERASE"/>
    <property type="match status" value="1"/>
</dbReference>
<organism evidence="11 12">
    <name type="scientific">Olsenella profusa F0195</name>
    <dbReference type="NCBI Taxonomy" id="1125712"/>
    <lineage>
        <taxon>Bacteria</taxon>
        <taxon>Bacillati</taxon>
        <taxon>Actinomycetota</taxon>
        <taxon>Coriobacteriia</taxon>
        <taxon>Coriobacteriales</taxon>
        <taxon>Atopobiaceae</taxon>
        <taxon>Olsenella</taxon>
    </lineage>
</organism>
<dbReference type="PANTHER" id="PTHR32328">
    <property type="entry name" value="L-SERYL-TRNA(SEC) SELENIUM TRANSFERASE"/>
    <property type="match status" value="1"/>
</dbReference>
<dbReference type="NCBIfam" id="TIGR00474">
    <property type="entry name" value="selA"/>
    <property type="match status" value="1"/>
</dbReference>
<sequence length="469" mass="50469">MVDHNLLRRIPKMDVVLGQECIAQLLTEASPEQVKAFVRDELEGLRRRVLAGEVTSVSEPDDLCEVIARDFKRRGPYHLRRVINATGIVLHTNLGRAPLGREVAEHVADVASGYSNLEYDLDAGERGSRYAHLERLICELTGAEDAMVVNNNAGGVFLMLDTLCKGEGVAVSRGELVEIGGSFRVPDIMARSGARLVEVGTTNKTHPTDYERAMAEQGVTTLLKVHTSNFVMRGFTESVSVTELADLARPSGALVLYDVGSTFLFPGEAFGIPGAQTVRGALSEGADLVSFSGDKLLGSAQGGLIVGRRALIERIKKNPLTRMLRIDKLSLAALEMTLQLSRSERSAKEQVPTLRMLAMTREDCHRRARALAEALETGVPTAEVEEVELEDEAGGGSLPGVELPGAGVAVSLPGLSARELELRLRGSATPIIVRVKDGRVCLSARTLLSGDVEEVIPVLADIAQGVERP</sequence>
<dbReference type="InterPro" id="IPR025862">
    <property type="entry name" value="SelA_trans_N_dom"/>
</dbReference>
<comment type="cofactor">
    <cofactor evidence="1 8 9">
        <name>pyridoxal 5'-phosphate</name>
        <dbReference type="ChEBI" id="CHEBI:597326"/>
    </cofactor>
</comment>
<keyword evidence="12" id="KW-1185">Reference proteome</keyword>
<dbReference type="EC" id="2.9.1.1" evidence="8"/>
<dbReference type="GO" id="GO:0001514">
    <property type="term" value="P:selenocysteine incorporation"/>
    <property type="evidence" value="ECO:0007669"/>
    <property type="project" value="UniProtKB-UniRule"/>
</dbReference>
<dbReference type="GO" id="GO:0001717">
    <property type="term" value="P:conversion of seryl-tRNAsec to selenocys-tRNAsec"/>
    <property type="evidence" value="ECO:0007669"/>
    <property type="project" value="UniProtKB-UniRule"/>
</dbReference>
<evidence type="ECO:0000256" key="9">
    <source>
        <dbReference type="PIRSR" id="PIRSR618319-50"/>
    </source>
</evidence>
<evidence type="ECO:0000256" key="3">
    <source>
        <dbReference type="ARBA" id="ARBA00022679"/>
    </source>
</evidence>
<dbReference type="HAMAP" id="MF_00423">
    <property type="entry name" value="SelA"/>
    <property type="match status" value="1"/>
</dbReference>
<evidence type="ECO:0000256" key="6">
    <source>
        <dbReference type="ARBA" id="ARBA00023266"/>
    </source>
</evidence>
<dbReference type="Pfam" id="PF03841">
    <property type="entry name" value="SelA"/>
    <property type="match status" value="1"/>
</dbReference>
<accession>U2UVS8</accession>
<reference evidence="11 12" key="1">
    <citation type="submission" date="2013-08" db="EMBL/GenBank/DDBJ databases">
        <authorList>
            <person name="Durkin A.S."/>
            <person name="Haft D.R."/>
            <person name="McCorrison J."/>
            <person name="Torralba M."/>
            <person name="Gillis M."/>
            <person name="Haft D.H."/>
            <person name="Methe B."/>
            <person name="Sutton G."/>
            <person name="Nelson K.E."/>
        </authorList>
    </citation>
    <scope>NUCLEOTIDE SEQUENCE [LARGE SCALE GENOMIC DNA]</scope>
    <source>
        <strain evidence="11 12">F0195</strain>
    </source>
</reference>
<comment type="pathway">
    <text evidence="8">Aminoacyl-tRNA biosynthesis; selenocysteinyl-tRNA(Sec) biosynthesis; selenocysteinyl-tRNA(Sec) from L-seryl-tRNA(Sec) (bacterial route): step 1/1.</text>
</comment>
<dbReference type="RefSeq" id="WP_021726628.1">
    <property type="nucleotide sequence ID" value="NZ_AWEZ01000060.1"/>
</dbReference>
<keyword evidence="5 8" id="KW-0648">Protein biosynthesis</keyword>
<dbReference type="OrthoDB" id="9787096at2"/>
<keyword evidence="6 8" id="KW-0711">Selenium</keyword>
<dbReference type="STRING" id="1125712.HMPREF1316_1726"/>
<dbReference type="GO" id="GO:0005737">
    <property type="term" value="C:cytoplasm"/>
    <property type="evidence" value="ECO:0007669"/>
    <property type="project" value="UniProtKB-SubCell"/>
</dbReference>
<evidence type="ECO:0000256" key="7">
    <source>
        <dbReference type="ARBA" id="ARBA00044507"/>
    </source>
</evidence>
<evidence type="ECO:0000259" key="10">
    <source>
        <dbReference type="Pfam" id="PF12390"/>
    </source>
</evidence>
<keyword evidence="3 8" id="KW-0808">Transferase</keyword>
<proteinExistence type="inferred from homology"/>
<dbReference type="InterPro" id="IPR018319">
    <property type="entry name" value="SelA-like"/>
</dbReference>
<dbReference type="GO" id="GO:0004125">
    <property type="term" value="F:L-seryl-tRNA(Sec) selenium transferase activity"/>
    <property type="evidence" value="ECO:0007669"/>
    <property type="project" value="UniProtKB-UniRule"/>
</dbReference>